<reference evidence="1 2" key="2">
    <citation type="submission" date="2017-09" db="EMBL/GenBank/DDBJ databases">
        <title>Bacillus patelloidae sp. nov., isolated from the intestinal tract of a marine limpet.</title>
        <authorList>
            <person name="Liu R."/>
            <person name="Dong C."/>
            <person name="Shao Z."/>
        </authorList>
    </citation>
    <scope>NUCLEOTIDE SEQUENCE [LARGE SCALE GENOMIC DNA]</scope>
    <source>
        <strain evidence="1 2">SA5d-4</strain>
    </source>
</reference>
<dbReference type="EMBL" id="NPIA01000007">
    <property type="protein sequence ID" value="OZM56277.1"/>
    <property type="molecule type" value="Genomic_DNA"/>
</dbReference>
<dbReference type="InterPro" id="IPR018680">
    <property type="entry name" value="DUF2164"/>
</dbReference>
<name>A0A263BSD1_9BACI</name>
<dbReference type="Pfam" id="PF09932">
    <property type="entry name" value="DUF2164"/>
    <property type="match status" value="1"/>
</dbReference>
<dbReference type="AlphaFoldDB" id="A0A263BSD1"/>
<organism evidence="1 2">
    <name type="scientific">Lottiidibacillus patelloidae</name>
    <dbReference type="NCBI Taxonomy" id="2670334"/>
    <lineage>
        <taxon>Bacteria</taxon>
        <taxon>Bacillati</taxon>
        <taxon>Bacillota</taxon>
        <taxon>Bacilli</taxon>
        <taxon>Bacillales</taxon>
        <taxon>Bacillaceae</taxon>
        <taxon>Lottiidibacillus</taxon>
    </lineage>
</organism>
<dbReference type="RefSeq" id="WP_094925735.1">
    <property type="nucleotide sequence ID" value="NZ_NPIA01000007.1"/>
</dbReference>
<reference evidence="2" key="1">
    <citation type="submission" date="2017-08" db="EMBL/GenBank/DDBJ databases">
        <authorList>
            <person name="Huang Z."/>
        </authorList>
    </citation>
    <scope>NUCLEOTIDE SEQUENCE [LARGE SCALE GENOMIC DNA]</scope>
    <source>
        <strain evidence="2">SA5d-4</strain>
    </source>
</reference>
<gene>
    <name evidence="1" type="ORF">CIB95_12705</name>
</gene>
<accession>A0A263BSD1</accession>
<evidence type="ECO:0000313" key="1">
    <source>
        <dbReference type="EMBL" id="OZM56277.1"/>
    </source>
</evidence>
<sequence>MDINISKDIKKEIINSIQAYFHEERDDEIGDLAAELLLDFFLEQIGPHFYNQGVHDAKDMVMDRMLSMEVDLEALKRPIR</sequence>
<proteinExistence type="predicted"/>
<dbReference type="Proteomes" id="UP000217083">
    <property type="component" value="Unassembled WGS sequence"/>
</dbReference>
<keyword evidence="2" id="KW-1185">Reference proteome</keyword>
<protein>
    <recommendedName>
        <fullName evidence="3">DUF2164 domain-containing protein</fullName>
    </recommendedName>
</protein>
<evidence type="ECO:0000313" key="2">
    <source>
        <dbReference type="Proteomes" id="UP000217083"/>
    </source>
</evidence>
<comment type="caution">
    <text evidence="1">The sequence shown here is derived from an EMBL/GenBank/DDBJ whole genome shotgun (WGS) entry which is preliminary data.</text>
</comment>
<evidence type="ECO:0008006" key="3">
    <source>
        <dbReference type="Google" id="ProtNLM"/>
    </source>
</evidence>